<dbReference type="Gramene" id="mRNA:HanXRQr2_Chr13g0582601">
    <property type="protein sequence ID" value="mRNA:HanXRQr2_Chr13g0582601"/>
    <property type="gene ID" value="HanXRQr2_Chr13g0582601"/>
</dbReference>
<evidence type="ECO:0000313" key="1">
    <source>
        <dbReference type="EMBL" id="KAF5772898.1"/>
    </source>
</evidence>
<protein>
    <submittedName>
        <fullName evidence="1">Uncharacterized protein</fullName>
    </submittedName>
</protein>
<evidence type="ECO:0000313" key="2">
    <source>
        <dbReference type="Proteomes" id="UP000215914"/>
    </source>
</evidence>
<keyword evidence="2" id="KW-1185">Reference proteome</keyword>
<proteinExistence type="predicted"/>
<name>A0A9K3EH03_HELAN</name>
<dbReference type="AlphaFoldDB" id="A0A9K3EH03"/>
<dbReference type="Proteomes" id="UP000215914">
    <property type="component" value="Unassembled WGS sequence"/>
</dbReference>
<sequence length="47" mass="5199">MAARTDKRLFVPVIRGCFRSRGSVCCQAVLRHHKSIPGRHSSSGFGE</sequence>
<reference evidence="1" key="2">
    <citation type="submission" date="2020-06" db="EMBL/GenBank/DDBJ databases">
        <title>Helianthus annuus Genome sequencing and assembly Release 2.</title>
        <authorList>
            <person name="Gouzy J."/>
            <person name="Langlade N."/>
            <person name="Munos S."/>
        </authorList>
    </citation>
    <scope>NUCLEOTIDE SEQUENCE</scope>
    <source>
        <tissue evidence="1">Leaves</tissue>
    </source>
</reference>
<gene>
    <name evidence="1" type="ORF">HanXRQr2_Chr13g0582601</name>
</gene>
<organism evidence="1 2">
    <name type="scientific">Helianthus annuus</name>
    <name type="common">Common sunflower</name>
    <dbReference type="NCBI Taxonomy" id="4232"/>
    <lineage>
        <taxon>Eukaryota</taxon>
        <taxon>Viridiplantae</taxon>
        <taxon>Streptophyta</taxon>
        <taxon>Embryophyta</taxon>
        <taxon>Tracheophyta</taxon>
        <taxon>Spermatophyta</taxon>
        <taxon>Magnoliopsida</taxon>
        <taxon>eudicotyledons</taxon>
        <taxon>Gunneridae</taxon>
        <taxon>Pentapetalae</taxon>
        <taxon>asterids</taxon>
        <taxon>campanulids</taxon>
        <taxon>Asterales</taxon>
        <taxon>Asteraceae</taxon>
        <taxon>Asteroideae</taxon>
        <taxon>Heliantheae alliance</taxon>
        <taxon>Heliantheae</taxon>
        <taxon>Helianthus</taxon>
    </lineage>
</organism>
<dbReference type="EMBL" id="MNCJ02000328">
    <property type="protein sequence ID" value="KAF5772898.1"/>
    <property type="molecule type" value="Genomic_DNA"/>
</dbReference>
<accession>A0A9K3EH03</accession>
<comment type="caution">
    <text evidence="1">The sequence shown here is derived from an EMBL/GenBank/DDBJ whole genome shotgun (WGS) entry which is preliminary data.</text>
</comment>
<reference evidence="1" key="1">
    <citation type="journal article" date="2017" name="Nature">
        <title>The sunflower genome provides insights into oil metabolism, flowering and Asterid evolution.</title>
        <authorList>
            <person name="Badouin H."/>
            <person name="Gouzy J."/>
            <person name="Grassa C.J."/>
            <person name="Murat F."/>
            <person name="Staton S.E."/>
            <person name="Cottret L."/>
            <person name="Lelandais-Briere C."/>
            <person name="Owens G.L."/>
            <person name="Carrere S."/>
            <person name="Mayjonade B."/>
            <person name="Legrand L."/>
            <person name="Gill N."/>
            <person name="Kane N.C."/>
            <person name="Bowers J.E."/>
            <person name="Hubner S."/>
            <person name="Bellec A."/>
            <person name="Berard A."/>
            <person name="Berges H."/>
            <person name="Blanchet N."/>
            <person name="Boniface M.C."/>
            <person name="Brunel D."/>
            <person name="Catrice O."/>
            <person name="Chaidir N."/>
            <person name="Claudel C."/>
            <person name="Donnadieu C."/>
            <person name="Faraut T."/>
            <person name="Fievet G."/>
            <person name="Helmstetter N."/>
            <person name="King M."/>
            <person name="Knapp S.J."/>
            <person name="Lai Z."/>
            <person name="Le Paslier M.C."/>
            <person name="Lippi Y."/>
            <person name="Lorenzon L."/>
            <person name="Mandel J.R."/>
            <person name="Marage G."/>
            <person name="Marchand G."/>
            <person name="Marquand E."/>
            <person name="Bret-Mestries E."/>
            <person name="Morien E."/>
            <person name="Nambeesan S."/>
            <person name="Nguyen T."/>
            <person name="Pegot-Espagnet P."/>
            <person name="Pouilly N."/>
            <person name="Raftis F."/>
            <person name="Sallet E."/>
            <person name="Schiex T."/>
            <person name="Thomas J."/>
            <person name="Vandecasteele C."/>
            <person name="Vares D."/>
            <person name="Vear F."/>
            <person name="Vautrin S."/>
            <person name="Crespi M."/>
            <person name="Mangin B."/>
            <person name="Burke J.M."/>
            <person name="Salse J."/>
            <person name="Munos S."/>
            <person name="Vincourt P."/>
            <person name="Rieseberg L.H."/>
            <person name="Langlade N.B."/>
        </authorList>
    </citation>
    <scope>NUCLEOTIDE SEQUENCE</scope>
    <source>
        <tissue evidence="1">Leaves</tissue>
    </source>
</reference>